<keyword evidence="2" id="KW-1185">Reference proteome</keyword>
<accession>A0A9P7F7B1</accession>
<dbReference type="Proteomes" id="UP000823399">
    <property type="component" value="Unassembled WGS sequence"/>
</dbReference>
<sequence length="50" mass="5596">IAPVAPEDLYHFKGPQPVHNHFLKGLLSHDSVIAFYITVSSDFTNKTPVF</sequence>
<gene>
    <name evidence="1" type="ORF">F5147DRAFT_576550</name>
</gene>
<feature type="non-terminal residue" evidence="1">
    <location>
        <position position="1"/>
    </location>
</feature>
<evidence type="ECO:0000313" key="2">
    <source>
        <dbReference type="Proteomes" id="UP000823399"/>
    </source>
</evidence>
<dbReference type="RefSeq" id="XP_041293117.1">
    <property type="nucleotide sequence ID" value="XM_041431331.1"/>
</dbReference>
<reference evidence="1" key="1">
    <citation type="journal article" date="2020" name="New Phytol.">
        <title>Comparative genomics reveals dynamic genome evolution in host specialist ectomycorrhizal fungi.</title>
        <authorList>
            <person name="Lofgren L.A."/>
            <person name="Nguyen N.H."/>
            <person name="Vilgalys R."/>
            <person name="Ruytinx J."/>
            <person name="Liao H.L."/>
            <person name="Branco S."/>
            <person name="Kuo A."/>
            <person name="LaButti K."/>
            <person name="Lipzen A."/>
            <person name="Andreopoulos W."/>
            <person name="Pangilinan J."/>
            <person name="Riley R."/>
            <person name="Hundley H."/>
            <person name="Na H."/>
            <person name="Barry K."/>
            <person name="Grigoriev I.V."/>
            <person name="Stajich J.E."/>
            <person name="Kennedy P.G."/>
        </authorList>
    </citation>
    <scope>NUCLEOTIDE SEQUENCE</scope>
    <source>
        <strain evidence="1">FC423</strain>
    </source>
</reference>
<evidence type="ECO:0000313" key="1">
    <source>
        <dbReference type="EMBL" id="KAG2108747.1"/>
    </source>
</evidence>
<protein>
    <submittedName>
        <fullName evidence="1">Uncharacterized protein</fullName>
    </submittedName>
</protein>
<comment type="caution">
    <text evidence="1">The sequence shown here is derived from an EMBL/GenBank/DDBJ whole genome shotgun (WGS) entry which is preliminary data.</text>
</comment>
<organism evidence="1 2">
    <name type="scientific">Suillus discolor</name>
    <dbReference type="NCBI Taxonomy" id="1912936"/>
    <lineage>
        <taxon>Eukaryota</taxon>
        <taxon>Fungi</taxon>
        <taxon>Dikarya</taxon>
        <taxon>Basidiomycota</taxon>
        <taxon>Agaricomycotina</taxon>
        <taxon>Agaricomycetes</taxon>
        <taxon>Agaricomycetidae</taxon>
        <taxon>Boletales</taxon>
        <taxon>Suillineae</taxon>
        <taxon>Suillaceae</taxon>
        <taxon>Suillus</taxon>
    </lineage>
</organism>
<name>A0A9P7F7B1_9AGAM</name>
<dbReference type="AlphaFoldDB" id="A0A9P7F7B1"/>
<dbReference type="EMBL" id="JABBWM010000026">
    <property type="protein sequence ID" value="KAG2108747.1"/>
    <property type="molecule type" value="Genomic_DNA"/>
</dbReference>
<proteinExistence type="predicted"/>
<dbReference type="OrthoDB" id="2688098at2759"/>
<dbReference type="GeneID" id="64693590"/>